<evidence type="ECO:0000313" key="2">
    <source>
        <dbReference type="EMBL" id="ABN09060.1"/>
    </source>
</evidence>
<dbReference type="EMBL" id="AC172744">
    <property type="protein sequence ID" value="ABN09060.1"/>
    <property type="molecule type" value="Genomic_DNA"/>
</dbReference>
<reference evidence="2" key="2">
    <citation type="submission" date="2007-03" db="EMBL/GenBank/DDBJ databases">
        <authorList>
            <consortium name="The International Medicago Genome Annotation Group"/>
        </authorList>
    </citation>
    <scope>NUCLEOTIDE SEQUENCE</scope>
</reference>
<accession>A2Q640</accession>
<name>A2Q640_MEDTR</name>
<keyword evidence="1" id="KW-0472">Membrane</keyword>
<dbReference type="AlphaFoldDB" id="A2Q640"/>
<proteinExistence type="predicted"/>
<feature type="transmembrane region" description="Helical" evidence="1">
    <location>
        <begin position="52"/>
        <end position="83"/>
    </location>
</feature>
<organism evidence="2">
    <name type="scientific">Medicago truncatula</name>
    <name type="common">Barrel medic</name>
    <name type="synonym">Medicago tribuloides</name>
    <dbReference type="NCBI Taxonomy" id="3880"/>
    <lineage>
        <taxon>Eukaryota</taxon>
        <taxon>Viridiplantae</taxon>
        <taxon>Streptophyta</taxon>
        <taxon>Embryophyta</taxon>
        <taxon>Tracheophyta</taxon>
        <taxon>Spermatophyta</taxon>
        <taxon>Magnoliopsida</taxon>
        <taxon>eudicotyledons</taxon>
        <taxon>Gunneridae</taxon>
        <taxon>Pentapetalae</taxon>
        <taxon>rosids</taxon>
        <taxon>fabids</taxon>
        <taxon>Fabales</taxon>
        <taxon>Fabaceae</taxon>
        <taxon>Papilionoideae</taxon>
        <taxon>50 kb inversion clade</taxon>
        <taxon>NPAAA clade</taxon>
        <taxon>Hologalegina</taxon>
        <taxon>IRL clade</taxon>
        <taxon>Trifolieae</taxon>
        <taxon>Medicago</taxon>
    </lineage>
</organism>
<evidence type="ECO:0008006" key="3">
    <source>
        <dbReference type="Google" id="ProtNLM"/>
    </source>
</evidence>
<reference evidence="2" key="1">
    <citation type="submission" date="2005-12" db="EMBL/GenBank/DDBJ databases">
        <authorList>
            <person name="Town C.D."/>
        </authorList>
    </citation>
    <scope>NUCLEOTIDE SEQUENCE</scope>
</reference>
<keyword evidence="1" id="KW-1133">Transmembrane helix</keyword>
<evidence type="ECO:0000256" key="1">
    <source>
        <dbReference type="SAM" id="Phobius"/>
    </source>
</evidence>
<sequence length="114" mass="12947">MHGTLDEFTFENSHKMMEKRKQIGNDPKKKKKNMDFISCLFSQNIANRKLHFVSYLIFSLANTIKILLLCSTVIVITTINFTLSFMIRIRNRAGPCLVQCGALGSHVVGRGRSI</sequence>
<gene>
    <name evidence="2" type="ORF">MtrDRAFT_AC172744g1v1</name>
</gene>
<keyword evidence="1" id="KW-0812">Transmembrane</keyword>
<protein>
    <recommendedName>
        <fullName evidence="3">Transmembrane protein</fullName>
    </recommendedName>
</protein>